<protein>
    <submittedName>
        <fullName evidence="2">Acyltransferase, putative</fullName>
    </submittedName>
</protein>
<dbReference type="Proteomes" id="UP000064967">
    <property type="component" value="Chromosome"/>
</dbReference>
<name>A0A0K1PQI2_9BACT</name>
<dbReference type="GO" id="GO:0016746">
    <property type="term" value="F:acyltransferase activity"/>
    <property type="evidence" value="ECO:0007669"/>
    <property type="project" value="UniProtKB-KW"/>
</dbReference>
<dbReference type="InterPro" id="IPR002123">
    <property type="entry name" value="Plipid/glycerol_acylTrfase"/>
</dbReference>
<evidence type="ECO:0000313" key="3">
    <source>
        <dbReference type="Proteomes" id="UP000064967"/>
    </source>
</evidence>
<gene>
    <name evidence="2" type="ORF">AKJ09_02464</name>
</gene>
<reference evidence="2 3" key="1">
    <citation type="submission" date="2015-08" db="EMBL/GenBank/DDBJ databases">
        <authorList>
            <person name="Babu N.S."/>
            <person name="Beckwith C.J."/>
            <person name="Beseler K.G."/>
            <person name="Brison A."/>
            <person name="Carone J.V."/>
            <person name="Caskin T.P."/>
            <person name="Diamond M."/>
            <person name="Durham M.E."/>
            <person name="Foxe J.M."/>
            <person name="Go M."/>
            <person name="Henderson B.A."/>
            <person name="Jones I.B."/>
            <person name="McGettigan J.A."/>
            <person name="Micheletti S.J."/>
            <person name="Nasrallah M.E."/>
            <person name="Ortiz D."/>
            <person name="Piller C.R."/>
            <person name="Privatt S.R."/>
            <person name="Schneider S.L."/>
            <person name="Sharp S."/>
            <person name="Smith T.C."/>
            <person name="Stanton J.D."/>
            <person name="Ullery H.E."/>
            <person name="Wilson R.J."/>
            <person name="Serrano M.G."/>
            <person name="Buck G."/>
            <person name="Lee V."/>
            <person name="Wang Y."/>
            <person name="Carvalho R."/>
            <person name="Voegtly L."/>
            <person name="Shi R."/>
            <person name="Duckworth R."/>
            <person name="Johnson A."/>
            <person name="Loviza R."/>
            <person name="Walstead R."/>
            <person name="Shah Z."/>
            <person name="Kiflezghi M."/>
            <person name="Wade K."/>
            <person name="Ball S.L."/>
            <person name="Bradley K.W."/>
            <person name="Asai D.J."/>
            <person name="Bowman C.A."/>
            <person name="Russell D.A."/>
            <person name="Pope W.H."/>
            <person name="Jacobs-Sera D."/>
            <person name="Hendrix R.W."/>
            <person name="Hatfull G.F."/>
        </authorList>
    </citation>
    <scope>NUCLEOTIDE SEQUENCE [LARGE SCALE GENOMIC DNA]</scope>
    <source>
        <strain evidence="2 3">DSM 27648</strain>
    </source>
</reference>
<keyword evidence="2" id="KW-0012">Acyltransferase</keyword>
<accession>A0A0K1PQI2</accession>
<keyword evidence="2" id="KW-0808">Transferase</keyword>
<sequence>MPALKWRDRLALEVQSLLGWAAFAIVGPSAVFTMRVARGNRVEGIAEARRVYREALASGRPTLVCANHLTMVDSAFLHHALAPLGDYLRDFHRFSWNVPATEHFTKNLFLRVLVYLAKCVPIDRAGDTEARKAVLDRLAYLVSRGEIVTLFPEGGRSRTGRVDVDNVTYGVGQILSTLDRPQVFCAYLRGDRQDSYSTVPAFGDTLRLRVAILEPTTNETGLRAARDLSRQVIAKLKVMENDLIAEREAQRVSGDRDEACFSCDESTIFVW</sequence>
<dbReference type="SUPFAM" id="SSF69593">
    <property type="entry name" value="Glycerol-3-phosphate (1)-acyltransferase"/>
    <property type="match status" value="1"/>
</dbReference>
<dbReference type="STRING" id="1391654.AKJ09_02464"/>
<evidence type="ECO:0000313" key="2">
    <source>
        <dbReference type="EMBL" id="AKU95800.1"/>
    </source>
</evidence>
<dbReference type="SMART" id="SM00563">
    <property type="entry name" value="PlsC"/>
    <property type="match status" value="1"/>
</dbReference>
<keyword evidence="3" id="KW-1185">Reference proteome</keyword>
<dbReference type="Pfam" id="PF01553">
    <property type="entry name" value="Acyltransferase"/>
    <property type="match status" value="1"/>
</dbReference>
<proteinExistence type="predicted"/>
<dbReference type="CDD" id="cd07989">
    <property type="entry name" value="LPLAT_AGPAT-like"/>
    <property type="match status" value="1"/>
</dbReference>
<dbReference type="AlphaFoldDB" id="A0A0K1PQI2"/>
<dbReference type="RefSeq" id="WP_146647186.1">
    <property type="nucleotide sequence ID" value="NZ_CP012333.1"/>
</dbReference>
<dbReference type="PATRIC" id="fig|1391654.3.peg.2503"/>
<organism evidence="2 3">
    <name type="scientific">Labilithrix luteola</name>
    <dbReference type="NCBI Taxonomy" id="1391654"/>
    <lineage>
        <taxon>Bacteria</taxon>
        <taxon>Pseudomonadati</taxon>
        <taxon>Myxococcota</taxon>
        <taxon>Polyangia</taxon>
        <taxon>Polyangiales</taxon>
        <taxon>Labilitrichaceae</taxon>
        <taxon>Labilithrix</taxon>
    </lineage>
</organism>
<feature type="domain" description="Phospholipid/glycerol acyltransferase" evidence="1">
    <location>
        <begin position="62"/>
        <end position="191"/>
    </location>
</feature>
<dbReference type="KEGG" id="llu:AKJ09_02464"/>
<dbReference type="OrthoDB" id="9808424at2"/>
<evidence type="ECO:0000259" key="1">
    <source>
        <dbReference type="SMART" id="SM00563"/>
    </source>
</evidence>
<dbReference type="EMBL" id="CP012333">
    <property type="protein sequence ID" value="AKU95800.1"/>
    <property type="molecule type" value="Genomic_DNA"/>
</dbReference>